<dbReference type="InParanoid" id="A0A2R5FDG2"/>
<keyword evidence="4" id="KW-1185">Reference proteome</keyword>
<evidence type="ECO:0000313" key="3">
    <source>
        <dbReference type="EMBL" id="GBG16347.1"/>
    </source>
</evidence>
<accession>A0A2R5FDG2</accession>
<feature type="non-terminal residue" evidence="3">
    <location>
        <position position="188"/>
    </location>
</feature>
<dbReference type="EMBL" id="BEYU01001948">
    <property type="protein sequence ID" value="GBG16347.1"/>
    <property type="molecule type" value="Genomic_DNA"/>
</dbReference>
<dbReference type="GO" id="GO:0009263">
    <property type="term" value="P:deoxyribonucleotide biosynthetic process"/>
    <property type="evidence" value="ECO:0007669"/>
    <property type="project" value="TreeGrafter"/>
</dbReference>
<dbReference type="PANTHER" id="PTHR11573:SF6">
    <property type="entry name" value="RIBONUCLEOSIDE-DIPHOSPHATE REDUCTASE LARGE SUBUNIT"/>
    <property type="match status" value="1"/>
</dbReference>
<dbReference type="AlphaFoldDB" id="A0A2R5FDG2"/>
<dbReference type="InterPro" id="IPR000788">
    <property type="entry name" value="RNR_lg_C"/>
</dbReference>
<gene>
    <name evidence="3" type="ORF">FCC1311_118222</name>
</gene>
<dbReference type="Pfam" id="PF02867">
    <property type="entry name" value="Ribonuc_red_lgC"/>
    <property type="match status" value="1"/>
</dbReference>
<protein>
    <submittedName>
        <fullName evidence="3">Ribonucleoside-diphosphate reductase large subunit</fullName>
    </submittedName>
</protein>
<dbReference type="GO" id="GO:0005524">
    <property type="term" value="F:ATP binding"/>
    <property type="evidence" value="ECO:0007669"/>
    <property type="project" value="TreeGrafter"/>
</dbReference>
<dbReference type="Proteomes" id="UP000241890">
    <property type="component" value="Unassembled WGS sequence"/>
</dbReference>
<sequence length="188" mass="21141">MASCFLVDTVSDSIKGIFETLSKCADISRVAGGSGLRSASTGIVPMLKLYNDTARYVNQAGRRKGSFAIFLQPHHPDMLSFLELKKPAGAEEARTRDLFTAVYASDLFFKRVQDNGTWSFFHPTTAPGLDEAFDDVDDKRCTELYERYEREGLAVRRIRAQVLWEAILDAQMESGVPYITNKDQVNRM</sequence>
<organism evidence="3 4">
    <name type="scientific">Hondaea fermentalgiana</name>
    <dbReference type="NCBI Taxonomy" id="2315210"/>
    <lineage>
        <taxon>Eukaryota</taxon>
        <taxon>Sar</taxon>
        <taxon>Stramenopiles</taxon>
        <taxon>Bigyra</taxon>
        <taxon>Labyrinthulomycetes</taxon>
        <taxon>Thraustochytrida</taxon>
        <taxon>Thraustochytriidae</taxon>
        <taxon>Hondaea</taxon>
    </lineage>
</organism>
<dbReference type="InterPro" id="IPR039718">
    <property type="entry name" value="Rrm1"/>
</dbReference>
<comment type="similarity">
    <text evidence="1">Belongs to the ribonucleoside diphosphate reductase large chain family.</text>
</comment>
<name>A0A2R5FDG2_9STRA</name>
<feature type="domain" description="Ribonucleotide reductase large subunit C-terminal" evidence="2">
    <location>
        <begin position="2"/>
        <end position="187"/>
    </location>
</feature>
<evidence type="ECO:0000256" key="1">
    <source>
        <dbReference type="ARBA" id="ARBA00010406"/>
    </source>
</evidence>
<evidence type="ECO:0000313" key="4">
    <source>
        <dbReference type="Proteomes" id="UP000241890"/>
    </source>
</evidence>
<reference evidence="3 4" key="1">
    <citation type="submission" date="2017-12" db="EMBL/GenBank/DDBJ databases">
        <title>Sequencing, de novo assembly and annotation of complete genome of a new Thraustochytrid species, strain FCC1311.</title>
        <authorList>
            <person name="Sedici K."/>
            <person name="Godart F."/>
            <person name="Aiese Cigliano R."/>
            <person name="Sanseverino W."/>
            <person name="Barakat M."/>
            <person name="Ortet P."/>
            <person name="Marechal E."/>
            <person name="Cagnac O."/>
            <person name="Amato A."/>
        </authorList>
    </citation>
    <scope>NUCLEOTIDE SEQUENCE [LARGE SCALE GENOMIC DNA]</scope>
</reference>
<dbReference type="SUPFAM" id="SSF51998">
    <property type="entry name" value="PFL-like glycyl radical enzymes"/>
    <property type="match status" value="1"/>
</dbReference>
<dbReference type="OrthoDB" id="3000483at2759"/>
<comment type="caution">
    <text evidence="3">The sequence shown here is derived from an EMBL/GenBank/DDBJ whole genome shotgun (WGS) entry which is preliminary data.</text>
</comment>
<dbReference type="GO" id="GO:0005971">
    <property type="term" value="C:ribonucleoside-diphosphate reductase complex"/>
    <property type="evidence" value="ECO:0007669"/>
    <property type="project" value="TreeGrafter"/>
</dbReference>
<evidence type="ECO:0000259" key="2">
    <source>
        <dbReference type="Pfam" id="PF02867"/>
    </source>
</evidence>
<dbReference type="GO" id="GO:0004748">
    <property type="term" value="F:ribonucleoside-diphosphate reductase activity, thioredoxin disulfide as acceptor"/>
    <property type="evidence" value="ECO:0007669"/>
    <property type="project" value="TreeGrafter"/>
</dbReference>
<dbReference type="PANTHER" id="PTHR11573">
    <property type="entry name" value="RIBONUCLEOSIDE-DIPHOSPHATE REDUCTASE LARGE CHAIN"/>
    <property type="match status" value="1"/>
</dbReference>
<proteinExistence type="inferred from homology"/>
<dbReference type="Gene3D" id="3.20.70.20">
    <property type="match status" value="1"/>
</dbReference>